<evidence type="ECO:0000256" key="13">
    <source>
        <dbReference type="PIRSR" id="PIRSR016408-2"/>
    </source>
</evidence>
<dbReference type="Pfam" id="PF21405">
    <property type="entry name" value="AMG1_II"/>
    <property type="match status" value="1"/>
</dbReference>
<evidence type="ECO:0000259" key="16">
    <source>
        <dbReference type="Pfam" id="PF02878"/>
    </source>
</evidence>
<organism evidence="19 20">
    <name type="scientific">Plectus sambesii</name>
    <dbReference type="NCBI Taxonomy" id="2011161"/>
    <lineage>
        <taxon>Eukaryota</taxon>
        <taxon>Metazoa</taxon>
        <taxon>Ecdysozoa</taxon>
        <taxon>Nematoda</taxon>
        <taxon>Chromadorea</taxon>
        <taxon>Plectida</taxon>
        <taxon>Plectina</taxon>
        <taxon>Plectoidea</taxon>
        <taxon>Plectidae</taxon>
        <taxon>Plectus</taxon>
    </lineage>
</organism>
<evidence type="ECO:0000256" key="3">
    <source>
        <dbReference type="ARBA" id="ARBA00010231"/>
    </source>
</evidence>
<dbReference type="SUPFAM" id="SSF55957">
    <property type="entry name" value="Phosphoglucomutase, C-terminal domain"/>
    <property type="match status" value="1"/>
</dbReference>
<sequence length="538" mass="58897">MSKSIVKELTRLGNTDHTGLLNPIDRPLSYGTAGFRCLATDLPFVVFRVGALAGLRARQLGQCIGVMITASHNPMLDNGVKVVDPMGEMLVEDWEVHATEFVNAKDDEVAAVIEKLEHLVKEGQLNASETPQGKVFCAFDTRDSSQYLHDAAKKGCEFVGTEFVSLGLLTTPQLHYSVRCENDPTFGMAGELGYYESLSNAFNALNKNIDAPNYDKMLVLDCANGVGASKFRKLLGRIDSELLEVEFTNETGSLNYKCGADFVKILRSFPEGLDAAMGVRCASFDGDADRLVYFYRDTNGFCRLLDGDKIAALIAGFIQSEVDAAGLTGQFKIGAVQTAYANGNSTAYIRDVMKIPVDCVPTGVKHLHHAAIKLDIGIYFEANGHGTVVFSQLFKDAISQGDQDNVHLKKLQLFTKLINETVGDAMSDLLVVETILRNNNWSVEDWDAIYEDAPSCQLKVEVKDRTVVKTTWDETECTHPAGLQKEMEELIIANGAGRAFVRPSGTEDVVRVYTEGTCEENAKVLANAVAHLVQKYCA</sequence>
<evidence type="ECO:0000256" key="12">
    <source>
        <dbReference type="PIRSR" id="PIRSR016408-1"/>
    </source>
</evidence>
<dbReference type="InterPro" id="IPR005843">
    <property type="entry name" value="A-D-PHexomutase_C"/>
</dbReference>
<dbReference type="Pfam" id="PF00408">
    <property type="entry name" value="PGM_PMM_IV"/>
    <property type="match status" value="1"/>
</dbReference>
<feature type="binding site" evidence="14">
    <location>
        <position position="287"/>
    </location>
    <ligand>
        <name>Mg(2+)</name>
        <dbReference type="ChEBI" id="CHEBI:18420"/>
    </ligand>
</feature>
<dbReference type="EC" id="5.4.2.3" evidence="4 11"/>
<dbReference type="PROSITE" id="PS00710">
    <property type="entry name" value="PGM_PMM"/>
    <property type="match status" value="1"/>
</dbReference>
<comment type="catalytic activity">
    <reaction evidence="1 11">
        <text>N-acetyl-alpha-D-glucosamine 1-phosphate = N-acetyl-D-glucosamine 6-phosphate</text>
        <dbReference type="Rhea" id="RHEA:23804"/>
        <dbReference type="ChEBI" id="CHEBI:57513"/>
        <dbReference type="ChEBI" id="CHEBI:57776"/>
        <dbReference type="EC" id="5.4.2.3"/>
    </reaction>
</comment>
<dbReference type="Gene3D" id="3.40.120.10">
    <property type="entry name" value="Alpha-D-Glucose-1,6-Bisphosphate, subunit A, domain 3"/>
    <property type="match status" value="2"/>
</dbReference>
<dbReference type="FunFam" id="3.30.310.50:FF:000003">
    <property type="entry name" value="Phosphoacetylglucosamine mutase"/>
    <property type="match status" value="1"/>
</dbReference>
<dbReference type="InterPro" id="IPR036900">
    <property type="entry name" value="A-D-PHexomutase_C_sf"/>
</dbReference>
<dbReference type="PIRSF" id="PIRSF016408">
    <property type="entry name" value="PAGM"/>
    <property type="match status" value="1"/>
</dbReference>
<proteinExistence type="inferred from homology"/>
<evidence type="ECO:0000256" key="11">
    <source>
        <dbReference type="PIRNR" id="PIRNR016408"/>
    </source>
</evidence>
<evidence type="ECO:0000259" key="15">
    <source>
        <dbReference type="Pfam" id="PF00408"/>
    </source>
</evidence>
<protein>
    <recommendedName>
        <fullName evidence="4 11">Phosphoacetylglucosamine mutase</fullName>
        <shortName evidence="11">PAGM</shortName>
        <ecNumber evidence="4 11">5.4.2.3</ecNumber>
    </recommendedName>
    <alternativeName>
        <fullName evidence="10 11">Acetylglucosamine phosphomutase</fullName>
    </alternativeName>
    <alternativeName>
        <fullName evidence="9 11">N-acetylglucosamine-phosphate mutase</fullName>
    </alternativeName>
</protein>
<reference evidence="20" key="1">
    <citation type="submission" date="2022-11" db="UniProtKB">
        <authorList>
            <consortium name="WormBaseParasite"/>
        </authorList>
    </citation>
    <scope>IDENTIFICATION</scope>
</reference>
<evidence type="ECO:0000256" key="5">
    <source>
        <dbReference type="ARBA" id="ARBA00022553"/>
    </source>
</evidence>
<dbReference type="InterPro" id="IPR049023">
    <property type="entry name" value="AMG1_II"/>
</dbReference>
<accession>A0A914XB13</accession>
<evidence type="ECO:0000256" key="4">
    <source>
        <dbReference type="ARBA" id="ARBA00012731"/>
    </source>
</evidence>
<feature type="domain" description="Phosphoacetylglucosamine mutase AMG1" evidence="18">
    <location>
        <begin position="188"/>
        <end position="292"/>
    </location>
</feature>
<evidence type="ECO:0000256" key="2">
    <source>
        <dbReference type="ARBA" id="ARBA00004865"/>
    </source>
</evidence>
<feature type="binding site" evidence="13">
    <location>
        <begin position="381"/>
        <end position="383"/>
    </location>
    <ligand>
        <name>substrate</name>
    </ligand>
</feature>
<evidence type="ECO:0000259" key="18">
    <source>
        <dbReference type="Pfam" id="PF21405"/>
    </source>
</evidence>
<dbReference type="CDD" id="cd03086">
    <property type="entry name" value="PGM3"/>
    <property type="match status" value="1"/>
</dbReference>
<evidence type="ECO:0000256" key="6">
    <source>
        <dbReference type="ARBA" id="ARBA00022723"/>
    </source>
</evidence>
<feature type="binding site" evidence="13">
    <location>
        <position position="511"/>
    </location>
    <ligand>
        <name>substrate</name>
    </ligand>
</feature>
<dbReference type="Proteomes" id="UP000887566">
    <property type="component" value="Unplaced"/>
</dbReference>
<comment type="function">
    <text evidence="11">Catalyzes the conversion of GlcNAc-6-P into GlcNAc-1-P during the synthesis of uridine diphosphate/UDP-GlcNAc, a sugar nucleotide critical to multiple glycosylation pathways including protein N- and O-glycosylation.</text>
</comment>
<dbReference type="SUPFAM" id="SSF53738">
    <property type="entry name" value="Phosphoglucomutase, first 3 domains"/>
    <property type="match status" value="3"/>
</dbReference>
<evidence type="ECO:0000256" key="10">
    <source>
        <dbReference type="ARBA" id="ARBA00032065"/>
    </source>
</evidence>
<dbReference type="GO" id="GO:0004610">
    <property type="term" value="F:phosphoacetylglucosamine mutase activity"/>
    <property type="evidence" value="ECO:0007669"/>
    <property type="project" value="UniProtKB-UniRule"/>
</dbReference>
<dbReference type="FunFam" id="3.40.120.10:FF:000013">
    <property type="entry name" value="Phosphoacetylglucosamine mutase"/>
    <property type="match status" value="1"/>
</dbReference>
<evidence type="ECO:0000313" key="19">
    <source>
        <dbReference type="Proteomes" id="UP000887566"/>
    </source>
</evidence>
<keyword evidence="8 11" id="KW-0413">Isomerase</keyword>
<dbReference type="AlphaFoldDB" id="A0A914XB13"/>
<dbReference type="InterPro" id="IPR016657">
    <property type="entry name" value="PAGM"/>
</dbReference>
<feature type="active site" description="Phosphoserine intermediate" evidence="12">
    <location>
        <position position="71"/>
    </location>
</feature>
<evidence type="ECO:0000256" key="14">
    <source>
        <dbReference type="PIRSR" id="PIRSR016408-3"/>
    </source>
</evidence>
<feature type="binding site" description="via phosphate group" evidence="14">
    <location>
        <position position="71"/>
    </location>
    <ligand>
        <name>Mg(2+)</name>
        <dbReference type="ChEBI" id="CHEBI:18420"/>
    </ligand>
</feature>
<dbReference type="Gene3D" id="3.30.310.50">
    <property type="entry name" value="Alpha-D-phosphohexomutase, C-terminal domain"/>
    <property type="match status" value="1"/>
</dbReference>
<feature type="binding site" evidence="14">
    <location>
        <position position="289"/>
    </location>
    <ligand>
        <name>Mg(2+)</name>
        <dbReference type="ChEBI" id="CHEBI:18420"/>
    </ligand>
</feature>
<evidence type="ECO:0000256" key="8">
    <source>
        <dbReference type="ARBA" id="ARBA00023235"/>
    </source>
</evidence>
<comment type="similarity">
    <text evidence="3 11">Belongs to the phosphohexose mutase family.</text>
</comment>
<dbReference type="GO" id="GO:0006048">
    <property type="term" value="P:UDP-N-acetylglucosamine biosynthetic process"/>
    <property type="evidence" value="ECO:0007669"/>
    <property type="project" value="UniProtKB-UniRule"/>
</dbReference>
<dbReference type="Pfam" id="PF21404">
    <property type="entry name" value="AMG1_III"/>
    <property type="match status" value="1"/>
</dbReference>
<evidence type="ECO:0000256" key="7">
    <source>
        <dbReference type="ARBA" id="ARBA00022842"/>
    </source>
</evidence>
<evidence type="ECO:0000256" key="9">
    <source>
        <dbReference type="ARBA" id="ARBA00031926"/>
    </source>
</evidence>
<feature type="binding site" evidence="13">
    <location>
        <begin position="502"/>
        <end position="506"/>
    </location>
    <ligand>
        <name>substrate</name>
    </ligand>
</feature>
<feature type="domain" description="Alpha-D-phosphohexomutase alpha/beta/alpha" evidence="16">
    <location>
        <begin position="58"/>
        <end position="100"/>
    </location>
</feature>
<dbReference type="PANTHER" id="PTHR45955">
    <property type="entry name" value="PHOSPHOACETYLGLUCOSAMINE MUTASE"/>
    <property type="match status" value="1"/>
</dbReference>
<dbReference type="PANTHER" id="PTHR45955:SF1">
    <property type="entry name" value="PHOSPHOACETYLGLUCOSAMINE MUTASE"/>
    <property type="match status" value="1"/>
</dbReference>
<keyword evidence="7 11" id="KW-0460">Magnesium</keyword>
<keyword evidence="6 11" id="KW-0479">Metal-binding</keyword>
<evidence type="ECO:0000259" key="17">
    <source>
        <dbReference type="Pfam" id="PF21404"/>
    </source>
</evidence>
<keyword evidence="5" id="KW-0597">Phosphoprotein</keyword>
<comment type="cofactor">
    <cofactor evidence="11 14">
        <name>Mg(2+)</name>
        <dbReference type="ChEBI" id="CHEBI:18420"/>
    </cofactor>
    <text evidence="11 14">Binds 1 Mg(2+) ion per subunit.</text>
</comment>
<dbReference type="InterPro" id="IPR016055">
    <property type="entry name" value="A-D-PHexomutase_a/b/a-I/II/III"/>
</dbReference>
<feature type="domain" description="Phosphoacetylglucosamine mutase AMG1" evidence="17">
    <location>
        <begin position="306"/>
        <end position="441"/>
    </location>
</feature>
<keyword evidence="19" id="KW-1185">Reference proteome</keyword>
<dbReference type="GO" id="GO:0000287">
    <property type="term" value="F:magnesium ion binding"/>
    <property type="evidence" value="ECO:0007669"/>
    <property type="project" value="InterPro"/>
</dbReference>
<feature type="binding site" evidence="14">
    <location>
        <position position="285"/>
    </location>
    <ligand>
        <name>Mg(2+)</name>
        <dbReference type="ChEBI" id="CHEBI:18420"/>
    </ligand>
</feature>
<dbReference type="InterPro" id="IPR016066">
    <property type="entry name" value="A-D-PHexomutase_CS"/>
</dbReference>
<dbReference type="GO" id="GO:0005975">
    <property type="term" value="P:carbohydrate metabolic process"/>
    <property type="evidence" value="ECO:0007669"/>
    <property type="project" value="InterPro"/>
</dbReference>
<evidence type="ECO:0000256" key="1">
    <source>
        <dbReference type="ARBA" id="ARBA00000558"/>
    </source>
</evidence>
<name>A0A914XB13_9BILA</name>
<comment type="pathway">
    <text evidence="2 11">Nucleotide-sugar biosynthesis; UDP-N-acetyl-alpha-D-glucosamine biosynthesis; N-acetyl-alpha-D-glucosamine 1-phosphate from alpha-D-glucosamine 6-phosphate (route I): step 2/2.</text>
</comment>
<dbReference type="InterPro" id="IPR049022">
    <property type="entry name" value="AMG1_III"/>
</dbReference>
<dbReference type="InterPro" id="IPR005844">
    <property type="entry name" value="A-D-PHexomutase_a/b/a-I"/>
</dbReference>
<feature type="domain" description="Alpha-D-phosphohexomutase C-terminal" evidence="15">
    <location>
        <begin position="492"/>
        <end position="531"/>
    </location>
</feature>
<dbReference type="WBParaSite" id="PSAMB.scaffold736size42366.g8492.t1">
    <property type="protein sequence ID" value="PSAMB.scaffold736size42366.g8492.t1"/>
    <property type="gene ID" value="PSAMB.scaffold736size42366.g8492"/>
</dbReference>
<dbReference type="Pfam" id="PF02878">
    <property type="entry name" value="PGM_PMM_I"/>
    <property type="match status" value="1"/>
</dbReference>
<evidence type="ECO:0000313" key="20">
    <source>
        <dbReference type="WBParaSite" id="PSAMB.scaffold736size42366.g8492.t1"/>
    </source>
</evidence>